<reference evidence="2" key="1">
    <citation type="journal article" date="2019" name="Int. J. Syst. Evol. Microbiol.">
        <title>The Global Catalogue of Microorganisms (GCM) 10K type strain sequencing project: providing services to taxonomists for standard genome sequencing and annotation.</title>
        <authorList>
            <consortium name="The Broad Institute Genomics Platform"/>
            <consortium name="The Broad Institute Genome Sequencing Center for Infectious Disease"/>
            <person name="Wu L."/>
            <person name="Ma J."/>
        </authorList>
    </citation>
    <scope>NUCLEOTIDE SEQUENCE [LARGE SCALE GENOMIC DNA]</scope>
    <source>
        <strain evidence="2">KCTC 42473</strain>
    </source>
</reference>
<dbReference type="Proteomes" id="UP001595539">
    <property type="component" value="Unassembled WGS sequence"/>
</dbReference>
<evidence type="ECO:0000313" key="2">
    <source>
        <dbReference type="Proteomes" id="UP001595539"/>
    </source>
</evidence>
<protein>
    <submittedName>
        <fullName evidence="1">Uncharacterized protein</fullName>
    </submittedName>
</protein>
<organism evidence="1 2">
    <name type="scientific">Paracoccus angustae</name>
    <dbReference type="NCBI Taxonomy" id="1671480"/>
    <lineage>
        <taxon>Bacteria</taxon>
        <taxon>Pseudomonadati</taxon>
        <taxon>Pseudomonadota</taxon>
        <taxon>Alphaproteobacteria</taxon>
        <taxon>Rhodobacterales</taxon>
        <taxon>Paracoccaceae</taxon>
        <taxon>Paracoccus</taxon>
    </lineage>
</organism>
<gene>
    <name evidence="1" type="ORF">ACFOM8_02225</name>
</gene>
<accession>A0ABV7TZP9</accession>
<proteinExistence type="predicted"/>
<keyword evidence="2" id="KW-1185">Reference proteome</keyword>
<dbReference type="EMBL" id="JBHRXY010000001">
    <property type="protein sequence ID" value="MFC3628257.1"/>
    <property type="molecule type" value="Genomic_DNA"/>
</dbReference>
<sequence length="62" mass="6872">MTTAQLARLTLDEAAAYAPGDPDREWRVRAAWKLQQIADGIPCSEWTPPPAWFGPGYQKEAA</sequence>
<comment type="caution">
    <text evidence="1">The sequence shown here is derived from an EMBL/GenBank/DDBJ whole genome shotgun (WGS) entry which is preliminary data.</text>
</comment>
<evidence type="ECO:0000313" key="1">
    <source>
        <dbReference type="EMBL" id="MFC3628257.1"/>
    </source>
</evidence>
<name>A0ABV7TZP9_9RHOB</name>
<dbReference type="RefSeq" id="WP_377758897.1">
    <property type="nucleotide sequence ID" value="NZ_JBHRXY010000001.1"/>
</dbReference>